<sequence length="158" mass="17235">MYSRSISVLLDLAGVTNSNKGSEGLLLDHFTWDKRERMKTPDGDFFDVDWSLVNSKDDNNPVCLICHGLESCSDSEIAQELAIACNNANIDAACINFRGCSDKGAECNLTARGYHMGFTDDLLQQITNIHSNNPNKRIYLSGFSLGAGVVTKLLADLG</sequence>
<name>A0A1E7F924_9STRA</name>
<proteinExistence type="inferred from homology"/>
<evidence type="ECO:0000313" key="4">
    <source>
        <dbReference type="Proteomes" id="UP000095751"/>
    </source>
</evidence>
<dbReference type="Pfam" id="PF12146">
    <property type="entry name" value="Hydrolase_4"/>
    <property type="match status" value="1"/>
</dbReference>
<dbReference type="InterPro" id="IPR022742">
    <property type="entry name" value="Hydrolase_4"/>
</dbReference>
<accession>A0A1E7F924</accession>
<evidence type="ECO:0000313" key="3">
    <source>
        <dbReference type="EMBL" id="OEU14657.1"/>
    </source>
</evidence>
<protein>
    <recommendedName>
        <fullName evidence="2">Serine aminopeptidase S33 domain-containing protein</fullName>
    </recommendedName>
</protein>
<dbReference type="OrthoDB" id="247542at2759"/>
<gene>
    <name evidence="3" type="ORF">FRACYDRAFT_218597</name>
</gene>
<dbReference type="PANTHER" id="PTHR10794:SF63">
    <property type="entry name" value="ALPHA_BETA HYDROLASE 1, ISOFORM A"/>
    <property type="match status" value="1"/>
</dbReference>
<dbReference type="Gene3D" id="3.40.50.1820">
    <property type="entry name" value="alpha/beta hydrolase"/>
    <property type="match status" value="1"/>
</dbReference>
<feature type="domain" description="Serine aminopeptidase S33" evidence="2">
    <location>
        <begin position="61"/>
        <end position="155"/>
    </location>
</feature>
<dbReference type="InterPro" id="IPR050960">
    <property type="entry name" value="AB_hydrolase_4_sf"/>
</dbReference>
<dbReference type="SUPFAM" id="SSF53474">
    <property type="entry name" value="alpha/beta-Hydrolases"/>
    <property type="match status" value="1"/>
</dbReference>
<keyword evidence="4" id="KW-1185">Reference proteome</keyword>
<dbReference type="GO" id="GO:0034338">
    <property type="term" value="F:short-chain carboxylesterase activity"/>
    <property type="evidence" value="ECO:0007669"/>
    <property type="project" value="TreeGrafter"/>
</dbReference>
<dbReference type="InParanoid" id="A0A1E7F924"/>
<dbReference type="KEGG" id="fcy:FRACYDRAFT_218597"/>
<dbReference type="PANTHER" id="PTHR10794">
    <property type="entry name" value="ABHYDROLASE DOMAIN-CONTAINING PROTEIN"/>
    <property type="match status" value="1"/>
</dbReference>
<dbReference type="AlphaFoldDB" id="A0A1E7F924"/>
<feature type="non-terminal residue" evidence="3">
    <location>
        <position position="158"/>
    </location>
</feature>
<dbReference type="InterPro" id="IPR029058">
    <property type="entry name" value="AB_hydrolase_fold"/>
</dbReference>
<dbReference type="GO" id="GO:0047372">
    <property type="term" value="F:monoacylglycerol lipase activity"/>
    <property type="evidence" value="ECO:0007669"/>
    <property type="project" value="TreeGrafter"/>
</dbReference>
<dbReference type="Proteomes" id="UP000095751">
    <property type="component" value="Unassembled WGS sequence"/>
</dbReference>
<evidence type="ECO:0000256" key="1">
    <source>
        <dbReference type="ARBA" id="ARBA00010884"/>
    </source>
</evidence>
<comment type="similarity">
    <text evidence="1">Belongs to the AB hydrolase superfamily. AB hydrolase 4 family.</text>
</comment>
<reference evidence="3 4" key="1">
    <citation type="submission" date="2016-09" db="EMBL/GenBank/DDBJ databases">
        <title>Extensive genetic diversity and differential bi-allelic expression allows diatom success in the polar Southern Ocean.</title>
        <authorList>
            <consortium name="DOE Joint Genome Institute"/>
            <person name="Mock T."/>
            <person name="Otillar R.P."/>
            <person name="Strauss J."/>
            <person name="Dupont C."/>
            <person name="Frickenhaus S."/>
            <person name="Maumus F."/>
            <person name="Mcmullan M."/>
            <person name="Sanges R."/>
            <person name="Schmutz J."/>
            <person name="Toseland A."/>
            <person name="Valas R."/>
            <person name="Veluchamy A."/>
            <person name="Ward B.J."/>
            <person name="Allen A."/>
            <person name="Barry K."/>
            <person name="Falciatore A."/>
            <person name="Ferrante M."/>
            <person name="Fortunato A.E."/>
            <person name="Gloeckner G."/>
            <person name="Gruber A."/>
            <person name="Hipkin R."/>
            <person name="Janech M."/>
            <person name="Kroth P."/>
            <person name="Leese F."/>
            <person name="Lindquist E."/>
            <person name="Lyon B.R."/>
            <person name="Martin J."/>
            <person name="Mayer C."/>
            <person name="Parker M."/>
            <person name="Quesneville H."/>
            <person name="Raymond J."/>
            <person name="Uhlig C."/>
            <person name="Valentin K.U."/>
            <person name="Worden A.Z."/>
            <person name="Armbrust E.V."/>
            <person name="Bowler C."/>
            <person name="Green B."/>
            <person name="Moulton V."/>
            <person name="Van Oosterhout C."/>
            <person name="Grigoriev I."/>
        </authorList>
    </citation>
    <scope>NUCLEOTIDE SEQUENCE [LARGE SCALE GENOMIC DNA]</scope>
    <source>
        <strain evidence="3 4">CCMP1102</strain>
    </source>
</reference>
<organism evidence="3 4">
    <name type="scientific">Fragilariopsis cylindrus CCMP1102</name>
    <dbReference type="NCBI Taxonomy" id="635003"/>
    <lineage>
        <taxon>Eukaryota</taxon>
        <taxon>Sar</taxon>
        <taxon>Stramenopiles</taxon>
        <taxon>Ochrophyta</taxon>
        <taxon>Bacillariophyta</taxon>
        <taxon>Bacillariophyceae</taxon>
        <taxon>Bacillariophycidae</taxon>
        <taxon>Bacillariales</taxon>
        <taxon>Bacillariaceae</taxon>
        <taxon>Fragilariopsis</taxon>
    </lineage>
</organism>
<dbReference type="EMBL" id="KV784360">
    <property type="protein sequence ID" value="OEU14657.1"/>
    <property type="molecule type" value="Genomic_DNA"/>
</dbReference>
<evidence type="ECO:0000259" key="2">
    <source>
        <dbReference type="Pfam" id="PF12146"/>
    </source>
</evidence>